<dbReference type="PANTHER" id="PTHR31432:SF0">
    <property type="entry name" value="INTRAFLAGELLAR TRANSPORT PROTEIN 74 HOMOLOG"/>
    <property type="match status" value="1"/>
</dbReference>
<dbReference type="eggNOG" id="ENOG502QS4E">
    <property type="taxonomic scope" value="Eukaryota"/>
</dbReference>
<dbReference type="PANTHER" id="PTHR31432">
    <property type="entry name" value="INTRAFLAGELLAR TRANSPORT PROTEIN 74 HOMOLOG"/>
    <property type="match status" value="1"/>
</dbReference>
<feature type="region of interest" description="Disordered" evidence="2">
    <location>
        <begin position="1"/>
        <end position="55"/>
    </location>
</feature>
<dbReference type="GO" id="GO:0030992">
    <property type="term" value="C:intraciliary transport particle B"/>
    <property type="evidence" value="ECO:0007669"/>
    <property type="project" value="InterPro"/>
</dbReference>
<dbReference type="InParanoid" id="H3AX78"/>
<proteinExistence type="predicted"/>
<dbReference type="GO" id="GO:0005929">
    <property type="term" value="C:cilium"/>
    <property type="evidence" value="ECO:0007669"/>
    <property type="project" value="TreeGrafter"/>
</dbReference>
<feature type="coiled-coil region" evidence="1">
    <location>
        <begin position="98"/>
        <end position="163"/>
    </location>
</feature>
<gene>
    <name evidence="4" type="primary">IFT74</name>
</gene>
<evidence type="ECO:0000256" key="1">
    <source>
        <dbReference type="SAM" id="Coils"/>
    </source>
</evidence>
<dbReference type="AlphaFoldDB" id="H3AX78"/>
<evidence type="ECO:0000256" key="2">
    <source>
        <dbReference type="SAM" id="MobiDB-lite"/>
    </source>
</evidence>
<dbReference type="Proteomes" id="UP000008672">
    <property type="component" value="Unassembled WGS sequence"/>
</dbReference>
<feature type="compositionally biased region" description="Low complexity" evidence="2">
    <location>
        <begin position="14"/>
        <end position="49"/>
    </location>
</feature>
<dbReference type="EMBL" id="AFYH01145570">
    <property type="status" value="NOT_ANNOTATED_CDS"/>
    <property type="molecule type" value="Genomic_DNA"/>
</dbReference>
<reference evidence="4" key="2">
    <citation type="submission" date="2025-08" db="UniProtKB">
        <authorList>
            <consortium name="Ensembl"/>
        </authorList>
    </citation>
    <scope>IDENTIFICATION</scope>
</reference>
<reference evidence="5" key="1">
    <citation type="submission" date="2011-08" db="EMBL/GenBank/DDBJ databases">
        <title>The draft genome of Latimeria chalumnae.</title>
        <authorList>
            <person name="Di Palma F."/>
            <person name="Alfoldi J."/>
            <person name="Johnson J."/>
            <person name="Berlin A."/>
            <person name="Gnerre S."/>
            <person name="Jaffe D."/>
            <person name="MacCallum I."/>
            <person name="Young S."/>
            <person name="Walker B.J."/>
            <person name="Lander E."/>
            <person name="Lindblad-Toh K."/>
        </authorList>
    </citation>
    <scope>NUCLEOTIDE SEQUENCE [LARGE SCALE GENOMIC DNA]</scope>
    <source>
        <strain evidence="5">Wild caught</strain>
    </source>
</reference>
<dbReference type="GO" id="GO:0035735">
    <property type="term" value="P:intraciliary transport involved in cilium assembly"/>
    <property type="evidence" value="ECO:0007669"/>
    <property type="project" value="TreeGrafter"/>
</dbReference>
<organism evidence="4 5">
    <name type="scientific">Latimeria chalumnae</name>
    <name type="common">Coelacanth</name>
    <dbReference type="NCBI Taxonomy" id="7897"/>
    <lineage>
        <taxon>Eukaryota</taxon>
        <taxon>Metazoa</taxon>
        <taxon>Chordata</taxon>
        <taxon>Craniata</taxon>
        <taxon>Vertebrata</taxon>
        <taxon>Euteleostomi</taxon>
        <taxon>Coelacanthiformes</taxon>
        <taxon>Coelacanthidae</taxon>
        <taxon>Latimeria</taxon>
    </lineage>
</organism>
<evidence type="ECO:0000256" key="3">
    <source>
        <dbReference type="SAM" id="Phobius"/>
    </source>
</evidence>
<sequence>MSTSHRPPSSRLMTRGGMPQTGRPPTGTRAPPTAIRVGTGMPPGTARPGTRGGAMPPGGVLSAQIKVADRPVTQQGLSGMKTGMKGPQRQIMDKSYYLGLLRSRITELTTEINKLQKEIDTYNQENSVYLSYEKRAEALAVEIKELQGQLADYNMLVDKLNTNIEMEEVVNDHNMLKSQNAREAQSMDVIFTERRDSLRSSYDLNFLKTLINKQYATVTCFLLFMFMFIIRHYC</sequence>
<accession>H3AX78</accession>
<dbReference type="GO" id="GO:0048487">
    <property type="term" value="F:beta-tubulin binding"/>
    <property type="evidence" value="ECO:0007669"/>
    <property type="project" value="InterPro"/>
</dbReference>
<dbReference type="HOGENOM" id="CLU_101227_0_0_1"/>
<dbReference type="OMA" id="FTERRDS"/>
<protein>
    <submittedName>
        <fullName evidence="4">Intraflagellar transport 74</fullName>
    </submittedName>
</protein>
<keyword evidence="3" id="KW-0812">Transmembrane</keyword>
<dbReference type="Bgee" id="ENSLACG00000012545">
    <property type="expression patterns" value="Expressed in pectoral fin and 1 other cell type or tissue"/>
</dbReference>
<dbReference type="Ensembl" id="ENSLACT00000014349.1">
    <property type="protein sequence ID" value="ENSLACP00000014249.1"/>
    <property type="gene ID" value="ENSLACG00000012545.1"/>
</dbReference>
<dbReference type="STRING" id="7897.ENSLACP00000014249"/>
<dbReference type="EMBL" id="AFYH01145571">
    <property type="status" value="NOT_ANNOTATED_CDS"/>
    <property type="molecule type" value="Genomic_DNA"/>
</dbReference>
<dbReference type="Gene3D" id="1.10.287.1490">
    <property type="match status" value="1"/>
</dbReference>
<keyword evidence="1" id="KW-0175">Coiled coil</keyword>
<dbReference type="EMBL" id="AFYH01145569">
    <property type="status" value="NOT_ANNOTATED_CDS"/>
    <property type="molecule type" value="Genomic_DNA"/>
</dbReference>
<keyword evidence="3" id="KW-0472">Membrane</keyword>
<reference evidence="4" key="3">
    <citation type="submission" date="2025-09" db="UniProtKB">
        <authorList>
            <consortium name="Ensembl"/>
        </authorList>
    </citation>
    <scope>IDENTIFICATION</scope>
</reference>
<dbReference type="InterPro" id="IPR029602">
    <property type="entry name" value="IFT74"/>
</dbReference>
<evidence type="ECO:0000313" key="5">
    <source>
        <dbReference type="Proteomes" id="UP000008672"/>
    </source>
</evidence>
<feature type="transmembrane region" description="Helical" evidence="3">
    <location>
        <begin position="215"/>
        <end position="233"/>
    </location>
</feature>
<evidence type="ECO:0000313" key="4">
    <source>
        <dbReference type="Ensembl" id="ENSLACP00000014249.1"/>
    </source>
</evidence>
<dbReference type="GeneTree" id="ENSGT00390000007109"/>
<name>H3AX78_LATCH</name>
<keyword evidence="3" id="KW-1133">Transmembrane helix</keyword>
<keyword evidence="5" id="KW-1185">Reference proteome</keyword>